<feature type="compositionally biased region" description="Polar residues" evidence="1">
    <location>
        <begin position="89"/>
        <end position="105"/>
    </location>
</feature>
<proteinExistence type="predicted"/>
<comment type="caution">
    <text evidence="2">The sequence shown here is derived from an EMBL/GenBank/DDBJ whole genome shotgun (WGS) entry which is preliminary data.</text>
</comment>
<dbReference type="AlphaFoldDB" id="A0AAE1RTT0"/>
<dbReference type="EMBL" id="JAVYJV010000012">
    <property type="protein sequence ID" value="KAK4356901.1"/>
    <property type="molecule type" value="Genomic_DNA"/>
</dbReference>
<sequence length="117" mass="12719">MDTVSLKCILESAGRLHNGPGDCTDVSLFPWAPNHTSRYSFLVQSAKVYHNTSQSVPQKVRCTGLPKLHPRHSRIIPYASNVGVGSGSFEESQGNVSVDQPSTDGSSKIFQLVSEFL</sequence>
<dbReference type="Proteomes" id="UP001291623">
    <property type="component" value="Unassembled WGS sequence"/>
</dbReference>
<protein>
    <submittedName>
        <fullName evidence="2">Uncharacterized protein</fullName>
    </submittedName>
</protein>
<gene>
    <name evidence="2" type="ORF">RND71_022511</name>
</gene>
<organism evidence="2 3">
    <name type="scientific">Anisodus tanguticus</name>
    <dbReference type="NCBI Taxonomy" id="243964"/>
    <lineage>
        <taxon>Eukaryota</taxon>
        <taxon>Viridiplantae</taxon>
        <taxon>Streptophyta</taxon>
        <taxon>Embryophyta</taxon>
        <taxon>Tracheophyta</taxon>
        <taxon>Spermatophyta</taxon>
        <taxon>Magnoliopsida</taxon>
        <taxon>eudicotyledons</taxon>
        <taxon>Gunneridae</taxon>
        <taxon>Pentapetalae</taxon>
        <taxon>asterids</taxon>
        <taxon>lamiids</taxon>
        <taxon>Solanales</taxon>
        <taxon>Solanaceae</taxon>
        <taxon>Solanoideae</taxon>
        <taxon>Hyoscyameae</taxon>
        <taxon>Anisodus</taxon>
    </lineage>
</organism>
<feature type="region of interest" description="Disordered" evidence="1">
    <location>
        <begin position="86"/>
        <end position="105"/>
    </location>
</feature>
<accession>A0AAE1RTT0</accession>
<evidence type="ECO:0000313" key="3">
    <source>
        <dbReference type="Proteomes" id="UP001291623"/>
    </source>
</evidence>
<reference evidence="2" key="1">
    <citation type="submission" date="2023-12" db="EMBL/GenBank/DDBJ databases">
        <title>Genome assembly of Anisodus tanguticus.</title>
        <authorList>
            <person name="Wang Y.-J."/>
        </authorList>
    </citation>
    <scope>NUCLEOTIDE SEQUENCE</scope>
    <source>
        <strain evidence="2">KB-2021</strain>
        <tissue evidence="2">Leaf</tissue>
    </source>
</reference>
<evidence type="ECO:0000313" key="2">
    <source>
        <dbReference type="EMBL" id="KAK4356901.1"/>
    </source>
</evidence>
<keyword evidence="3" id="KW-1185">Reference proteome</keyword>
<name>A0AAE1RTT0_9SOLA</name>
<evidence type="ECO:0000256" key="1">
    <source>
        <dbReference type="SAM" id="MobiDB-lite"/>
    </source>
</evidence>